<gene>
    <name evidence="4" type="ORF">D6D01_10257</name>
</gene>
<feature type="domain" description="Beta-lactamase-related" evidence="3">
    <location>
        <begin position="42"/>
        <end position="396"/>
    </location>
</feature>
<sequence length="412" mass="45782">MSAKIHSLLEEAVVSKQFLGLSFIVVNKDGKLTRVDLFTTITIAYYMTGTRLYSGAHGDQDFNHTRPMTLKTGGWVASMSKLMTSVAVMHAIQKDLVGLDDDLGYILPELHQKKVLLAFDEVTGAAEFRNHNKAITIRQLLSHSSGFSYAVFPDNLLARWGRANGRGERWTGDFEKDWDYPLAAQPAEDWIYGTGIDWAGRVVEKVSGLTLEDYLRTYVWEPLGMADTTFHPDQRESFPVLEMGTRKNGPNSTMESGSPVYPIPAQNEAGGAGIFTSAEDYSKLLHDLLQDEGKILGSKSVEEFVKPQLTEASKKALKRQRDLGLILREVPQSIPVDHSLGGLYTAADVPGGRAKGSIAWDGMSSSKWLLDRNTGIALVFFVQVLPTDEIARELWMQLEKEIYAMVSHSLHE</sequence>
<accession>A0A4S9JNM9</accession>
<dbReference type="SUPFAM" id="SSF56601">
    <property type="entry name" value="beta-lactamase/transpeptidase-like"/>
    <property type="match status" value="1"/>
</dbReference>
<dbReference type="GO" id="GO:0016787">
    <property type="term" value="F:hydrolase activity"/>
    <property type="evidence" value="ECO:0007669"/>
    <property type="project" value="UniProtKB-KW"/>
</dbReference>
<name>A0A4S9JNM9_AURPU</name>
<evidence type="ECO:0000313" key="4">
    <source>
        <dbReference type="EMBL" id="THY02940.1"/>
    </source>
</evidence>
<proteinExistence type="inferred from homology"/>
<evidence type="ECO:0000256" key="2">
    <source>
        <dbReference type="ARBA" id="ARBA00022801"/>
    </source>
</evidence>
<evidence type="ECO:0000256" key="1">
    <source>
        <dbReference type="ARBA" id="ARBA00009009"/>
    </source>
</evidence>
<dbReference type="InterPro" id="IPR012338">
    <property type="entry name" value="Beta-lactam/transpept-like"/>
</dbReference>
<organism evidence="4 5">
    <name type="scientific">Aureobasidium pullulans</name>
    <name type="common">Black yeast</name>
    <name type="synonym">Pullularia pullulans</name>
    <dbReference type="NCBI Taxonomy" id="5580"/>
    <lineage>
        <taxon>Eukaryota</taxon>
        <taxon>Fungi</taxon>
        <taxon>Dikarya</taxon>
        <taxon>Ascomycota</taxon>
        <taxon>Pezizomycotina</taxon>
        <taxon>Dothideomycetes</taxon>
        <taxon>Dothideomycetidae</taxon>
        <taxon>Dothideales</taxon>
        <taxon>Saccotheciaceae</taxon>
        <taxon>Aureobasidium</taxon>
    </lineage>
</organism>
<dbReference type="Pfam" id="PF00144">
    <property type="entry name" value="Beta-lactamase"/>
    <property type="match status" value="1"/>
</dbReference>
<dbReference type="Proteomes" id="UP000306584">
    <property type="component" value="Unassembled WGS sequence"/>
</dbReference>
<comment type="caution">
    <text evidence="4">The sequence shown here is derived from an EMBL/GenBank/DDBJ whole genome shotgun (WGS) entry which is preliminary data.</text>
</comment>
<dbReference type="EMBL" id="QZBD01000906">
    <property type="protein sequence ID" value="THY02940.1"/>
    <property type="molecule type" value="Genomic_DNA"/>
</dbReference>
<dbReference type="PANTHER" id="PTHR43283">
    <property type="entry name" value="BETA-LACTAMASE-RELATED"/>
    <property type="match status" value="1"/>
</dbReference>
<dbReference type="Gene3D" id="3.40.710.10">
    <property type="entry name" value="DD-peptidase/beta-lactamase superfamily"/>
    <property type="match status" value="1"/>
</dbReference>
<dbReference type="InterPro" id="IPR001466">
    <property type="entry name" value="Beta-lactam-related"/>
</dbReference>
<protein>
    <recommendedName>
        <fullName evidence="3">Beta-lactamase-related domain-containing protein</fullName>
    </recommendedName>
</protein>
<comment type="similarity">
    <text evidence="1">Belongs to the class-A beta-lactamase family.</text>
</comment>
<dbReference type="InterPro" id="IPR050789">
    <property type="entry name" value="Diverse_Enzym_Activities"/>
</dbReference>
<keyword evidence="2" id="KW-0378">Hydrolase</keyword>
<dbReference type="AlphaFoldDB" id="A0A4S9JNM9"/>
<evidence type="ECO:0000259" key="3">
    <source>
        <dbReference type="Pfam" id="PF00144"/>
    </source>
</evidence>
<dbReference type="PANTHER" id="PTHR43283:SF17">
    <property type="entry name" value="(LOVD), PUTATIVE (AFU_ORTHOLOGUE AFUA_5G00920)-RELATED"/>
    <property type="match status" value="1"/>
</dbReference>
<reference evidence="4 5" key="1">
    <citation type="submission" date="2018-10" db="EMBL/GenBank/DDBJ databases">
        <title>Fifty Aureobasidium pullulans genomes reveal a recombining polyextremotolerant generalist.</title>
        <authorList>
            <person name="Gostincar C."/>
            <person name="Turk M."/>
            <person name="Zajc J."/>
            <person name="Gunde-Cimerman N."/>
        </authorList>
    </citation>
    <scope>NUCLEOTIDE SEQUENCE [LARGE SCALE GENOMIC DNA]</scope>
    <source>
        <strain evidence="4 5">EXF-6604</strain>
    </source>
</reference>
<evidence type="ECO:0000313" key="5">
    <source>
        <dbReference type="Proteomes" id="UP000306584"/>
    </source>
</evidence>